<sequence>MTSRSKTLTKHGIQLKFYILPFLWIAVCGVVLKMVASCGPGEYQMENKDCCPMCSPGNVVYRHCTPKTSTTCIPCVDGTYMDHPNGLSKCLTCKICDPDKGLSGDQECTYTKNTQCSCKKGYYCGEPRSNGCGVCGKYTICKPGEKVKVEGTETMNTVCEPCPDGTFSKDEMSQTCSLWTNCDEKGEKKVKEGSSTSDVVCEKESSKVVIVVVVSVLVLVLVAAGIGVLIYLAWKQGILQKYCGKKPGERASPEEIQPCNHIKDGHNGGLQSLPIQETKKELSVFNKILCRMKLELQR</sequence>
<dbReference type="PROSITE" id="PS00652">
    <property type="entry name" value="TNFR_NGFR_1"/>
    <property type="match status" value="1"/>
</dbReference>
<dbReference type="GO" id="GO:0004888">
    <property type="term" value="F:transmembrane signaling receptor activity"/>
    <property type="evidence" value="ECO:0007669"/>
    <property type="project" value="InterPro"/>
</dbReference>
<evidence type="ECO:0000313" key="4">
    <source>
        <dbReference type="Ensembl" id="ENSLACP00000021530.1"/>
    </source>
</evidence>
<dbReference type="Ensembl" id="ENSLACT00000021671.1">
    <property type="protein sequence ID" value="ENSLACP00000021530.1"/>
    <property type="gene ID" value="ENSLACG00000018919.1"/>
</dbReference>
<dbReference type="InterPro" id="IPR008063">
    <property type="entry name" value="Fas_rcpt"/>
</dbReference>
<reference evidence="4" key="2">
    <citation type="submission" date="2025-08" db="UniProtKB">
        <authorList>
            <consortium name="Ensembl"/>
        </authorList>
    </citation>
    <scope>IDENTIFICATION</scope>
</reference>
<feature type="transmembrane region" description="Helical" evidence="2">
    <location>
        <begin position="208"/>
        <end position="232"/>
    </location>
</feature>
<feature type="disulfide bond" evidence="1">
    <location>
        <begin position="54"/>
        <end position="72"/>
    </location>
</feature>
<dbReference type="OMA" id="PREYTTS"/>
<dbReference type="PROSITE" id="PS50050">
    <property type="entry name" value="TNFR_NGFR_2"/>
    <property type="match status" value="3"/>
</dbReference>
<dbReference type="GO" id="GO:0006915">
    <property type="term" value="P:apoptotic process"/>
    <property type="evidence" value="ECO:0007669"/>
    <property type="project" value="InterPro"/>
</dbReference>
<dbReference type="InParanoid" id="H3BI09"/>
<proteinExistence type="predicted"/>
<keyword evidence="2" id="KW-0812">Transmembrane</keyword>
<evidence type="ECO:0000313" key="5">
    <source>
        <dbReference type="Proteomes" id="UP000008672"/>
    </source>
</evidence>
<dbReference type="RefSeq" id="XP_005986079.1">
    <property type="nucleotide sequence ID" value="XM_005986017.3"/>
</dbReference>
<feature type="repeat" description="TNFR-Cys" evidence="1">
    <location>
        <begin position="37"/>
        <end position="72"/>
    </location>
</feature>
<feature type="domain" description="TNFR-Cys" evidence="3">
    <location>
        <begin position="117"/>
        <end position="159"/>
    </location>
</feature>
<keyword evidence="2" id="KW-0472">Membrane</keyword>
<dbReference type="PANTHER" id="PTHR46838:SF1">
    <property type="entry name" value="TUMOR NECROSIS FACTOR RECEPTOR SUPERFAMILY MEMBER 14"/>
    <property type="match status" value="1"/>
</dbReference>
<feature type="disulfide bond" evidence="1">
    <location>
        <begin position="75"/>
        <end position="90"/>
    </location>
</feature>
<feature type="repeat" description="TNFR-Cys" evidence="1">
    <location>
        <begin position="117"/>
        <end position="159"/>
    </location>
</feature>
<dbReference type="PRINTS" id="PR01680">
    <property type="entry name" value="TNFACTORR6"/>
</dbReference>
<dbReference type="GO" id="GO:0006955">
    <property type="term" value="P:immune response"/>
    <property type="evidence" value="ECO:0007669"/>
    <property type="project" value="InterPro"/>
</dbReference>
<organism evidence="4 5">
    <name type="scientific">Latimeria chalumnae</name>
    <name type="common">Coelacanth</name>
    <dbReference type="NCBI Taxonomy" id="7897"/>
    <lineage>
        <taxon>Eukaryota</taxon>
        <taxon>Metazoa</taxon>
        <taxon>Chordata</taxon>
        <taxon>Craniata</taxon>
        <taxon>Vertebrata</taxon>
        <taxon>Euteleostomi</taxon>
        <taxon>Coelacanthiformes</taxon>
        <taxon>Coelacanthidae</taxon>
        <taxon>Latimeria</taxon>
    </lineage>
</organism>
<dbReference type="InterPro" id="IPR001368">
    <property type="entry name" value="TNFR/NGFR_Cys_rich_reg"/>
</dbReference>
<reference evidence="4" key="3">
    <citation type="submission" date="2025-09" db="UniProtKB">
        <authorList>
            <consortium name="Ensembl"/>
        </authorList>
    </citation>
    <scope>IDENTIFICATION</scope>
</reference>
<dbReference type="GO" id="GO:0002720">
    <property type="term" value="P:positive regulation of cytokine production involved in immune response"/>
    <property type="evidence" value="ECO:0007669"/>
    <property type="project" value="TreeGrafter"/>
</dbReference>
<dbReference type="OrthoDB" id="10031141at2759"/>
<dbReference type="STRING" id="7897.ENSLACP00000021530"/>
<evidence type="ECO:0000259" key="3">
    <source>
        <dbReference type="PROSITE" id="PS50050"/>
    </source>
</evidence>
<feature type="repeat" description="TNFR-Cys" evidence="1">
    <location>
        <begin position="74"/>
        <end position="116"/>
    </location>
</feature>
<dbReference type="GeneID" id="102360064"/>
<reference evidence="5" key="1">
    <citation type="submission" date="2011-08" db="EMBL/GenBank/DDBJ databases">
        <title>The draft genome of Latimeria chalumnae.</title>
        <authorList>
            <person name="Di Palma F."/>
            <person name="Alfoldi J."/>
            <person name="Johnson J."/>
            <person name="Berlin A."/>
            <person name="Gnerre S."/>
            <person name="Jaffe D."/>
            <person name="MacCallum I."/>
            <person name="Young S."/>
            <person name="Walker B.J."/>
            <person name="Lander E."/>
            <person name="Lindblad-Toh K."/>
        </authorList>
    </citation>
    <scope>NUCLEOTIDE SEQUENCE [LARGE SCALE GENOMIC DNA]</scope>
    <source>
        <strain evidence="5">Wild caught</strain>
    </source>
</reference>
<keyword evidence="5" id="KW-1185">Reference proteome</keyword>
<dbReference type="Pfam" id="PF00020">
    <property type="entry name" value="TNFR_c6"/>
    <property type="match status" value="3"/>
</dbReference>
<dbReference type="PANTHER" id="PTHR46838">
    <property type="entry name" value="TUMOR NECROSIS FACTOR RECEPTOR SUPERFAMILY MEMBER 14"/>
    <property type="match status" value="1"/>
</dbReference>
<evidence type="ECO:0000256" key="2">
    <source>
        <dbReference type="SAM" id="Phobius"/>
    </source>
</evidence>
<feature type="domain" description="TNFR-Cys" evidence="3">
    <location>
        <begin position="37"/>
        <end position="72"/>
    </location>
</feature>
<feature type="transmembrane region" description="Helical" evidence="2">
    <location>
        <begin position="15"/>
        <end position="36"/>
    </location>
</feature>
<dbReference type="SMART" id="SM00208">
    <property type="entry name" value="TNFR"/>
    <property type="match status" value="4"/>
</dbReference>
<comment type="caution">
    <text evidence="1">Lacks conserved residue(s) required for the propagation of feature annotation.</text>
</comment>
<dbReference type="HOGENOM" id="CLU_052667_1_0_1"/>
<dbReference type="Gene3D" id="2.10.50.10">
    <property type="entry name" value="Tumor Necrosis Factor Receptor, subunit A, domain 2"/>
    <property type="match status" value="3"/>
</dbReference>
<dbReference type="CDD" id="cd13405">
    <property type="entry name" value="TNFRSF14_teleost"/>
    <property type="match status" value="1"/>
</dbReference>
<dbReference type="GO" id="GO:0050829">
    <property type="term" value="P:defense response to Gram-negative bacterium"/>
    <property type="evidence" value="ECO:0007669"/>
    <property type="project" value="TreeGrafter"/>
</dbReference>
<name>H3BI09_LATCH</name>
<dbReference type="GO" id="GO:2000406">
    <property type="term" value="P:positive regulation of T cell migration"/>
    <property type="evidence" value="ECO:0007669"/>
    <property type="project" value="TreeGrafter"/>
</dbReference>
<dbReference type="Bgee" id="ENSLACG00000018919">
    <property type="expression patterns" value="Expressed in post-anal tail muscle and 6 other cell types or tissues"/>
</dbReference>
<dbReference type="GeneTree" id="ENSGT00950000183126"/>
<dbReference type="Proteomes" id="UP000008672">
    <property type="component" value="Unassembled WGS sequence"/>
</dbReference>
<feature type="domain" description="TNFR-Cys" evidence="3">
    <location>
        <begin position="74"/>
        <end position="116"/>
    </location>
</feature>
<evidence type="ECO:0000256" key="1">
    <source>
        <dbReference type="PROSITE-ProRule" id="PRU00206"/>
    </source>
</evidence>
<accession>H3BI09</accession>
<gene>
    <name evidence="4" type="primary">LOC102360064</name>
</gene>
<protein>
    <recommendedName>
        <fullName evidence="3">TNFR-Cys domain-containing protein</fullName>
    </recommendedName>
</protein>
<dbReference type="FunFam" id="2.10.50.10:FF:000007">
    <property type="entry name" value="TNF receptor superfamily member 14"/>
    <property type="match status" value="1"/>
</dbReference>
<dbReference type="GO" id="GO:0046642">
    <property type="term" value="P:negative regulation of alpha-beta T cell proliferation"/>
    <property type="evidence" value="ECO:0007669"/>
    <property type="project" value="TreeGrafter"/>
</dbReference>
<dbReference type="AlphaFoldDB" id="H3BI09"/>
<dbReference type="eggNOG" id="ENOG502S1XZ">
    <property type="taxonomic scope" value="Eukaryota"/>
</dbReference>
<dbReference type="GO" id="GO:0007165">
    <property type="term" value="P:signal transduction"/>
    <property type="evidence" value="ECO:0007669"/>
    <property type="project" value="InterPro"/>
</dbReference>
<dbReference type="CDD" id="cd00185">
    <property type="entry name" value="TNFRSF"/>
    <property type="match status" value="1"/>
</dbReference>
<dbReference type="SUPFAM" id="SSF57586">
    <property type="entry name" value="TNF receptor-like"/>
    <property type="match status" value="2"/>
</dbReference>
<feature type="disulfide bond" evidence="1">
    <location>
        <begin position="141"/>
        <end position="159"/>
    </location>
</feature>
<dbReference type="EMBL" id="AFYH01000495">
    <property type="status" value="NOT_ANNOTATED_CDS"/>
    <property type="molecule type" value="Genomic_DNA"/>
</dbReference>
<feature type="disulfide bond" evidence="1">
    <location>
        <begin position="51"/>
        <end position="64"/>
    </location>
</feature>
<dbReference type="GO" id="GO:0009897">
    <property type="term" value="C:external side of plasma membrane"/>
    <property type="evidence" value="ECO:0007669"/>
    <property type="project" value="TreeGrafter"/>
</dbReference>
<dbReference type="EMBL" id="AFYH01000494">
    <property type="status" value="NOT_ANNOTATED_CDS"/>
    <property type="molecule type" value="Genomic_DNA"/>
</dbReference>
<keyword evidence="2" id="KW-1133">Transmembrane helix</keyword>
<keyword evidence="1" id="KW-1015">Disulfide bond</keyword>
<dbReference type="KEGG" id="lcm:102360064"/>
<dbReference type="GO" id="GO:0050830">
    <property type="term" value="P:defense response to Gram-positive bacterium"/>
    <property type="evidence" value="ECO:0007669"/>
    <property type="project" value="TreeGrafter"/>
</dbReference>